<evidence type="ECO:0000313" key="10">
    <source>
        <dbReference type="Proteomes" id="UP000011715"/>
    </source>
</evidence>
<dbReference type="PANTHER" id="PTHR23112">
    <property type="entry name" value="G PROTEIN-COUPLED RECEPTOR 157-RELATED"/>
    <property type="match status" value="1"/>
</dbReference>
<reference evidence="9" key="5">
    <citation type="submission" date="2015-06" db="UniProtKB">
        <authorList>
            <consortium name="EnsemblFungi"/>
        </authorList>
    </citation>
    <scope>IDENTIFICATION</scope>
    <source>
        <strain evidence="9">ATCC 64411</strain>
    </source>
</reference>
<protein>
    <recommendedName>
        <fullName evidence="7">Glucose receptor Git3-like N-terminal domain-containing protein</fullName>
    </recommendedName>
</protein>
<dbReference type="GO" id="GO:0004930">
    <property type="term" value="F:G protein-coupled receptor activity"/>
    <property type="evidence" value="ECO:0007669"/>
    <property type="project" value="TreeGrafter"/>
</dbReference>
<evidence type="ECO:0000256" key="3">
    <source>
        <dbReference type="ARBA" id="ARBA00022989"/>
    </source>
</evidence>
<feature type="transmembrane region" description="Helical" evidence="6">
    <location>
        <begin position="73"/>
        <end position="95"/>
    </location>
</feature>
<evidence type="ECO:0000256" key="4">
    <source>
        <dbReference type="ARBA" id="ARBA00023136"/>
    </source>
</evidence>
<feature type="compositionally biased region" description="Pro residues" evidence="5">
    <location>
        <begin position="436"/>
        <end position="448"/>
    </location>
</feature>
<dbReference type="GO" id="GO:0005886">
    <property type="term" value="C:plasma membrane"/>
    <property type="evidence" value="ECO:0007669"/>
    <property type="project" value="TreeGrafter"/>
</dbReference>
<dbReference type="STRING" id="644358.A0A0C4EGQ2"/>
<dbReference type="VEuPathDB" id="FungiDB:MAPG_12039"/>
<feature type="region of interest" description="Disordered" evidence="5">
    <location>
        <begin position="523"/>
        <end position="559"/>
    </location>
</feature>
<dbReference type="EnsemblFungi" id="MAPG_12039T0">
    <property type="protein sequence ID" value="MAPG_12039T0"/>
    <property type="gene ID" value="MAPG_12039"/>
</dbReference>
<dbReference type="SUPFAM" id="SSF81321">
    <property type="entry name" value="Family A G protein-coupled receptor-like"/>
    <property type="match status" value="1"/>
</dbReference>
<evidence type="ECO:0000313" key="8">
    <source>
        <dbReference type="EMBL" id="KLU93100.1"/>
    </source>
</evidence>
<evidence type="ECO:0000256" key="2">
    <source>
        <dbReference type="ARBA" id="ARBA00022692"/>
    </source>
</evidence>
<reference evidence="10" key="1">
    <citation type="submission" date="2010-05" db="EMBL/GenBank/DDBJ databases">
        <title>The genome sequence of Magnaporthe poae strain ATCC 64411.</title>
        <authorList>
            <person name="Ma L.-J."/>
            <person name="Dead R."/>
            <person name="Young S."/>
            <person name="Zeng Q."/>
            <person name="Koehrsen M."/>
            <person name="Alvarado L."/>
            <person name="Berlin A."/>
            <person name="Chapman S.B."/>
            <person name="Chen Z."/>
            <person name="Freedman E."/>
            <person name="Gellesch M."/>
            <person name="Goldberg J."/>
            <person name="Griggs A."/>
            <person name="Gujja S."/>
            <person name="Heilman E.R."/>
            <person name="Heiman D."/>
            <person name="Hepburn T."/>
            <person name="Howarth C."/>
            <person name="Jen D."/>
            <person name="Larson L."/>
            <person name="Mehta T."/>
            <person name="Neiman D."/>
            <person name="Pearson M."/>
            <person name="Roberts A."/>
            <person name="Saif S."/>
            <person name="Shea T."/>
            <person name="Shenoy N."/>
            <person name="Sisk P."/>
            <person name="Stolte C."/>
            <person name="Sykes S."/>
            <person name="Walk T."/>
            <person name="White J."/>
            <person name="Yandava C."/>
            <person name="Haas B."/>
            <person name="Nusbaum C."/>
            <person name="Birren B."/>
        </authorList>
    </citation>
    <scope>NUCLEOTIDE SEQUENCE [LARGE SCALE GENOMIC DNA]</scope>
    <source>
        <strain evidence="10">ATCC 64411 / 73-15</strain>
    </source>
</reference>
<feature type="region of interest" description="Disordered" evidence="5">
    <location>
        <begin position="257"/>
        <end position="374"/>
    </location>
</feature>
<gene>
    <name evidence="8" type="ORF">MAPG_12039</name>
</gene>
<reference evidence="8" key="2">
    <citation type="submission" date="2010-05" db="EMBL/GenBank/DDBJ databases">
        <title>The Genome Sequence of Magnaporthe poae strain ATCC 64411.</title>
        <authorList>
            <consortium name="The Broad Institute Genome Sequencing Platform"/>
            <consortium name="Broad Institute Genome Sequencing Center for Infectious Disease"/>
            <person name="Ma L.-J."/>
            <person name="Dead R."/>
            <person name="Young S."/>
            <person name="Zeng Q."/>
            <person name="Koehrsen M."/>
            <person name="Alvarado L."/>
            <person name="Berlin A."/>
            <person name="Chapman S.B."/>
            <person name="Chen Z."/>
            <person name="Freedman E."/>
            <person name="Gellesch M."/>
            <person name="Goldberg J."/>
            <person name="Griggs A."/>
            <person name="Gujja S."/>
            <person name="Heilman E.R."/>
            <person name="Heiman D."/>
            <person name="Hepburn T."/>
            <person name="Howarth C."/>
            <person name="Jen D."/>
            <person name="Larson L."/>
            <person name="Mehta T."/>
            <person name="Neiman D."/>
            <person name="Pearson M."/>
            <person name="Roberts A."/>
            <person name="Saif S."/>
            <person name="Shea T."/>
            <person name="Shenoy N."/>
            <person name="Sisk P."/>
            <person name="Stolte C."/>
            <person name="Sykes S."/>
            <person name="Walk T."/>
            <person name="White J."/>
            <person name="Yandava C."/>
            <person name="Haas B."/>
            <person name="Nusbaum C."/>
            <person name="Birren B."/>
        </authorList>
    </citation>
    <scope>NUCLEOTIDE SEQUENCE</scope>
    <source>
        <strain evidence="8">ATCC 64411</strain>
    </source>
</reference>
<organism evidence="9 10">
    <name type="scientific">Magnaporthiopsis poae (strain ATCC 64411 / 73-15)</name>
    <name type="common">Kentucky bluegrass fungus</name>
    <name type="synonym">Magnaporthe poae</name>
    <dbReference type="NCBI Taxonomy" id="644358"/>
    <lineage>
        <taxon>Eukaryota</taxon>
        <taxon>Fungi</taxon>
        <taxon>Dikarya</taxon>
        <taxon>Ascomycota</taxon>
        <taxon>Pezizomycotina</taxon>
        <taxon>Sordariomycetes</taxon>
        <taxon>Sordariomycetidae</taxon>
        <taxon>Magnaporthales</taxon>
        <taxon>Magnaporthaceae</taxon>
        <taxon>Magnaporthiopsis</taxon>
    </lineage>
</organism>
<sequence length="559" mass="60590">MDDHTPGDAVDPGGASIPTAQQPGMGHFIRDGRALLVVKMLSLCIGAVSLVATIITSYFFLRMRRSFRHDLVVLLLSGDFIKGICFVAYPIASLASAGGPGSPIRADSVFCQLNGFMLAVGTEASDVAVLLIALHTVLYIIRPLPRRRGGGRGLYPFRRWALAAWVLYPLVNASLAFVGGSRRGPAYEDTGDFCYLTVRETWYRMYLAWVPRYVIFGLIVVLYLGLCFFVRLSHWRYDRERDQAWQQDAAAAGFVPPTPPIERHGLIPDDDTTGTLSRGATVDDDAPWTKSRQDSGVPLIKQDATHVSAEQNAEAKSPRPSMSSTELQLPRHGEGRLVSFPRPVLERDAGSGTLRSPNGGTANLGKRTGRDLSPSWRIDWNWGDMPEAGSSEGGSAVAMPLSPSRRDWLSELLSTNAGEAPSPLATETSAFTDAVPPRPSRPRTPPDAPGLSPRASVDQRPTQQQQGQWRHVDAQNRPSVPITAPPLPRLAATSSHRELIAVLRAGPPPRRPTRMLRSFSVGSTNTAELPTSIPASAFSPAVDGISPPARPAATDPRPR</sequence>
<dbReference type="Pfam" id="PF11710">
    <property type="entry name" value="Git3"/>
    <property type="match status" value="1"/>
</dbReference>
<dbReference type="Gene3D" id="1.20.1070.10">
    <property type="entry name" value="Rhodopsin 7-helix transmembrane proteins"/>
    <property type="match status" value="1"/>
</dbReference>
<feature type="region of interest" description="Disordered" evidence="5">
    <location>
        <begin position="1"/>
        <end position="24"/>
    </location>
</feature>
<proteinExistence type="predicted"/>
<name>A0A0C4EGQ2_MAGP6</name>
<dbReference type="InterPro" id="IPR023041">
    <property type="entry name" value="Glucose_rcpt_Git3-like_N"/>
</dbReference>
<evidence type="ECO:0000256" key="6">
    <source>
        <dbReference type="SAM" id="Phobius"/>
    </source>
</evidence>
<dbReference type="AlphaFoldDB" id="A0A0C4EGQ2"/>
<evidence type="ECO:0000256" key="5">
    <source>
        <dbReference type="SAM" id="MobiDB-lite"/>
    </source>
</evidence>
<keyword evidence="2 6" id="KW-0812">Transmembrane</keyword>
<dbReference type="EMBL" id="ADBL01003032">
    <property type="status" value="NOT_ANNOTATED_CDS"/>
    <property type="molecule type" value="Genomic_DNA"/>
</dbReference>
<feature type="domain" description="Glucose receptor Git3-like N-terminal" evidence="7">
    <location>
        <begin position="38"/>
        <end position="231"/>
    </location>
</feature>
<keyword evidence="10" id="KW-1185">Reference proteome</keyword>
<feature type="transmembrane region" description="Helical" evidence="6">
    <location>
        <begin position="115"/>
        <end position="141"/>
    </location>
</feature>
<reference evidence="9" key="4">
    <citation type="journal article" date="2015" name="G3 (Bethesda)">
        <title>Genome sequences of three phytopathogenic species of the Magnaporthaceae family of fungi.</title>
        <authorList>
            <person name="Okagaki L.H."/>
            <person name="Nunes C.C."/>
            <person name="Sailsbery J."/>
            <person name="Clay B."/>
            <person name="Brown D."/>
            <person name="John T."/>
            <person name="Oh Y."/>
            <person name="Young N."/>
            <person name="Fitzgerald M."/>
            <person name="Haas B.J."/>
            <person name="Zeng Q."/>
            <person name="Young S."/>
            <person name="Adiconis X."/>
            <person name="Fan L."/>
            <person name="Levin J.Z."/>
            <person name="Mitchell T.K."/>
            <person name="Okubara P.A."/>
            <person name="Farman M.L."/>
            <person name="Kohn L.M."/>
            <person name="Birren B."/>
            <person name="Ma L.-J."/>
            <person name="Dean R.A."/>
        </authorList>
    </citation>
    <scope>NUCLEOTIDE SEQUENCE</scope>
    <source>
        <strain evidence="9">ATCC 64411 / 73-15</strain>
    </source>
</reference>
<feature type="region of interest" description="Disordered" evidence="5">
    <location>
        <begin position="418"/>
        <end position="488"/>
    </location>
</feature>
<dbReference type="OrthoDB" id="5368598at2759"/>
<evidence type="ECO:0000313" key="9">
    <source>
        <dbReference type="EnsemblFungi" id="MAPG_12039T0"/>
    </source>
</evidence>
<feature type="transmembrane region" description="Helical" evidence="6">
    <location>
        <begin position="40"/>
        <end position="61"/>
    </location>
</feature>
<dbReference type="EMBL" id="GL877096">
    <property type="protein sequence ID" value="KLU93100.1"/>
    <property type="molecule type" value="Genomic_DNA"/>
</dbReference>
<comment type="subcellular location">
    <subcellularLocation>
        <location evidence="1">Membrane</location>
        <topology evidence="1">Multi-pass membrane protein</topology>
    </subcellularLocation>
</comment>
<evidence type="ECO:0000259" key="7">
    <source>
        <dbReference type="Pfam" id="PF11710"/>
    </source>
</evidence>
<dbReference type="Proteomes" id="UP000011715">
    <property type="component" value="Unassembled WGS sequence"/>
</dbReference>
<feature type="transmembrane region" description="Helical" evidence="6">
    <location>
        <begin position="162"/>
        <end position="180"/>
    </location>
</feature>
<keyword evidence="4 6" id="KW-0472">Membrane</keyword>
<keyword evidence="3 6" id="KW-1133">Transmembrane helix</keyword>
<reference evidence="8" key="3">
    <citation type="submission" date="2011-03" db="EMBL/GenBank/DDBJ databases">
        <title>Annotation of Magnaporthe poae ATCC 64411.</title>
        <authorList>
            <person name="Ma L.-J."/>
            <person name="Dead R."/>
            <person name="Young S.K."/>
            <person name="Zeng Q."/>
            <person name="Gargeya S."/>
            <person name="Fitzgerald M."/>
            <person name="Haas B."/>
            <person name="Abouelleil A."/>
            <person name="Alvarado L."/>
            <person name="Arachchi H.M."/>
            <person name="Berlin A."/>
            <person name="Brown A."/>
            <person name="Chapman S.B."/>
            <person name="Chen Z."/>
            <person name="Dunbar C."/>
            <person name="Freedman E."/>
            <person name="Gearin G."/>
            <person name="Gellesch M."/>
            <person name="Goldberg J."/>
            <person name="Griggs A."/>
            <person name="Gujja S."/>
            <person name="Heiman D."/>
            <person name="Howarth C."/>
            <person name="Larson L."/>
            <person name="Lui A."/>
            <person name="MacDonald P.J.P."/>
            <person name="Mehta T."/>
            <person name="Montmayeur A."/>
            <person name="Murphy C."/>
            <person name="Neiman D."/>
            <person name="Pearson M."/>
            <person name="Priest M."/>
            <person name="Roberts A."/>
            <person name="Saif S."/>
            <person name="Shea T."/>
            <person name="Shenoy N."/>
            <person name="Sisk P."/>
            <person name="Stolte C."/>
            <person name="Sykes S."/>
            <person name="Yandava C."/>
            <person name="Wortman J."/>
            <person name="Nusbaum C."/>
            <person name="Birren B."/>
        </authorList>
    </citation>
    <scope>NUCLEOTIDE SEQUENCE</scope>
    <source>
        <strain evidence="8">ATCC 64411</strain>
    </source>
</reference>
<evidence type="ECO:0000256" key="1">
    <source>
        <dbReference type="ARBA" id="ARBA00004141"/>
    </source>
</evidence>
<feature type="transmembrane region" description="Helical" evidence="6">
    <location>
        <begin position="213"/>
        <end position="232"/>
    </location>
</feature>
<dbReference type="eggNOG" id="ENOG502QU8E">
    <property type="taxonomic scope" value="Eukaryota"/>
</dbReference>
<dbReference type="PANTHER" id="PTHR23112:SF37">
    <property type="entry name" value="G PROTEIN-COUPLED RECEPTOR GPR1"/>
    <property type="match status" value="1"/>
</dbReference>
<accession>A0A0C4EGQ2</accession>
<dbReference type="GO" id="GO:0007189">
    <property type="term" value="P:adenylate cyclase-activating G protein-coupled receptor signaling pathway"/>
    <property type="evidence" value="ECO:0007669"/>
    <property type="project" value="TreeGrafter"/>
</dbReference>